<keyword evidence="2" id="KW-1185">Reference proteome</keyword>
<organism evidence="1 2">
    <name type="scientific">Rhodopirellula halodulae</name>
    <dbReference type="NCBI Taxonomy" id="2894198"/>
    <lineage>
        <taxon>Bacteria</taxon>
        <taxon>Pseudomonadati</taxon>
        <taxon>Planctomycetota</taxon>
        <taxon>Planctomycetia</taxon>
        <taxon>Pirellulales</taxon>
        <taxon>Pirellulaceae</taxon>
        <taxon>Rhodopirellula</taxon>
    </lineage>
</organism>
<protein>
    <submittedName>
        <fullName evidence="1">Uncharacterized protein</fullName>
    </submittedName>
</protein>
<dbReference type="EMBL" id="JAJKFW010000003">
    <property type="protein sequence ID" value="MCC9640753.1"/>
    <property type="molecule type" value="Genomic_DNA"/>
</dbReference>
<dbReference type="RefSeq" id="WP_230270391.1">
    <property type="nucleotide sequence ID" value="NZ_JAJKFW010000003.1"/>
</dbReference>
<proteinExistence type="predicted"/>
<evidence type="ECO:0000313" key="2">
    <source>
        <dbReference type="Proteomes" id="UP001430306"/>
    </source>
</evidence>
<name>A0ABS8ND42_9BACT</name>
<reference evidence="1" key="1">
    <citation type="submission" date="2021-11" db="EMBL/GenBank/DDBJ databases">
        <title>Genome sequence.</title>
        <authorList>
            <person name="Sun Q."/>
        </authorList>
    </citation>
    <scope>NUCLEOTIDE SEQUENCE</scope>
    <source>
        <strain evidence="1">JC740</strain>
    </source>
</reference>
<dbReference type="Proteomes" id="UP001430306">
    <property type="component" value="Unassembled WGS sequence"/>
</dbReference>
<evidence type="ECO:0000313" key="1">
    <source>
        <dbReference type="EMBL" id="MCC9640753.1"/>
    </source>
</evidence>
<sequence length="175" mass="19621">MPNFDDYTSSSAANSSERPVWMSGLDDATAKTWVRAIEAAEMPGLGDGPYQKELAELLESDSATQFTSLQRSGLWLLAGDLDRSHTISQDEGSSEGSFWHGIMHRREGDFGNAKYWFRRVGRHSILSDLSGMYPELHADADEFVDNVARAVRSGQIVDECLAVQWTEWQWLMNVS</sequence>
<accession>A0ABS8ND42</accession>
<gene>
    <name evidence="1" type="ORF">LOC71_00585</name>
</gene>
<comment type="caution">
    <text evidence="1">The sequence shown here is derived from an EMBL/GenBank/DDBJ whole genome shotgun (WGS) entry which is preliminary data.</text>
</comment>